<evidence type="ECO:0000313" key="2">
    <source>
        <dbReference type="Proteomes" id="UP001140096"/>
    </source>
</evidence>
<organism evidence="1 2">
    <name type="scientific">Coemansia furcata</name>
    <dbReference type="NCBI Taxonomy" id="417177"/>
    <lineage>
        <taxon>Eukaryota</taxon>
        <taxon>Fungi</taxon>
        <taxon>Fungi incertae sedis</taxon>
        <taxon>Zoopagomycota</taxon>
        <taxon>Kickxellomycotina</taxon>
        <taxon>Kickxellomycetes</taxon>
        <taxon>Kickxellales</taxon>
        <taxon>Kickxellaceae</taxon>
        <taxon>Coemansia</taxon>
    </lineage>
</organism>
<gene>
    <name evidence="1" type="ORF">H4S07_002043</name>
</gene>
<keyword evidence="2" id="KW-1185">Reference proteome</keyword>
<name>A0ACC1LMK9_9FUNG</name>
<reference evidence="1" key="1">
    <citation type="submission" date="2022-07" db="EMBL/GenBank/DDBJ databases">
        <title>Phylogenomic reconstructions and comparative analyses of Kickxellomycotina fungi.</title>
        <authorList>
            <person name="Reynolds N.K."/>
            <person name="Stajich J.E."/>
            <person name="Barry K."/>
            <person name="Grigoriev I.V."/>
            <person name="Crous P."/>
            <person name="Smith M.E."/>
        </authorList>
    </citation>
    <scope>NUCLEOTIDE SEQUENCE</scope>
    <source>
        <strain evidence="1">CBS 102833</strain>
    </source>
</reference>
<comment type="caution">
    <text evidence="1">The sequence shown here is derived from an EMBL/GenBank/DDBJ whole genome shotgun (WGS) entry which is preliminary data.</text>
</comment>
<accession>A0ACC1LMK9</accession>
<dbReference type="EMBL" id="JANBUP010000432">
    <property type="protein sequence ID" value="KAJ2811469.1"/>
    <property type="molecule type" value="Genomic_DNA"/>
</dbReference>
<dbReference type="Proteomes" id="UP001140096">
    <property type="component" value="Unassembled WGS sequence"/>
</dbReference>
<proteinExistence type="predicted"/>
<sequence>MRLTSLLQCNSSWADAKLLRTRTPLLAQSAIVSQSTRVRSSRRPIGISTLMTMPSGPIKQVETSDSALADSGAKDMKAEEEEHKRMLERYAESQKIINKYSVMPTKCSDYMTILHRINSDNTSDAHRPKQPLVLKRISDSYTEAYLPFKEDLELREAYINSYGEIRIGKLLEDLDRLAGAIAYKHASDADGELAPIVFVTAAVDRIDLKAALSPNRNYRLSGTVTYVGYSSMEICIRVQAVAEPGETAELGPNLVARFTMVGRDKYTGKSSQVNPLLLEDDSQRRLVKISEQIKEFKKTVTQANLYKRPPSEEERLIIHKLWLETNKLLDDGYGPRPVLPDDMVWMGRTTMQSVTVCFPSERNVHNKIFGGYLMRLAHELSFANGSVLTQSRPSYVSLDDFSFQKPVNIGSILKLTSQVVYSEPENKTFQVAVSADVIDNIKNSTERTNTFYFNFSCPNGRVPRVVPRTYKQMMKFLEGRRRAQTGKLISKLQSEMQH</sequence>
<evidence type="ECO:0000313" key="1">
    <source>
        <dbReference type="EMBL" id="KAJ2811469.1"/>
    </source>
</evidence>
<protein>
    <submittedName>
        <fullName evidence="1">Uncharacterized protein</fullName>
    </submittedName>
</protein>